<evidence type="ECO:0000256" key="1">
    <source>
        <dbReference type="SAM" id="MobiDB-lite"/>
    </source>
</evidence>
<dbReference type="RefSeq" id="XP_003288624.1">
    <property type="nucleotide sequence ID" value="XM_003288576.1"/>
</dbReference>
<dbReference type="SMART" id="SM00246">
    <property type="entry name" value="WH2"/>
    <property type="match status" value="2"/>
</dbReference>
<dbReference type="InterPro" id="IPR003124">
    <property type="entry name" value="WH2_dom"/>
</dbReference>
<dbReference type="GeneID" id="10502042"/>
<protein>
    <recommendedName>
        <fullName evidence="2">WH2 domain-containing protein</fullName>
    </recommendedName>
</protein>
<dbReference type="OMA" id="VAKPHEL"/>
<keyword evidence="4" id="KW-1185">Reference proteome</keyword>
<organism evidence="3 4">
    <name type="scientific">Dictyostelium purpureum</name>
    <name type="common">Slime mold</name>
    <dbReference type="NCBI Taxonomy" id="5786"/>
    <lineage>
        <taxon>Eukaryota</taxon>
        <taxon>Amoebozoa</taxon>
        <taxon>Evosea</taxon>
        <taxon>Eumycetozoa</taxon>
        <taxon>Dictyostelia</taxon>
        <taxon>Dictyosteliales</taxon>
        <taxon>Dictyosteliaceae</taxon>
        <taxon>Dictyostelium</taxon>
    </lineage>
</organism>
<dbReference type="InParanoid" id="F0ZMH6"/>
<dbReference type="Proteomes" id="UP000001064">
    <property type="component" value="Unassembled WGS sequence"/>
</dbReference>
<dbReference type="KEGG" id="dpp:DICPUDRAFT_94694"/>
<proteinExistence type="predicted"/>
<dbReference type="AlphaFoldDB" id="F0ZMH6"/>
<dbReference type="EMBL" id="GL871080">
    <property type="protein sequence ID" value="EGC34870.1"/>
    <property type="molecule type" value="Genomic_DNA"/>
</dbReference>
<name>F0ZMH6_DICPU</name>
<dbReference type="Pfam" id="PF02205">
    <property type="entry name" value="WH2"/>
    <property type="match status" value="2"/>
</dbReference>
<dbReference type="PROSITE" id="PS51082">
    <property type="entry name" value="WH2"/>
    <property type="match status" value="1"/>
</dbReference>
<gene>
    <name evidence="3" type="ORF">DICPUDRAFT_94694</name>
</gene>
<evidence type="ECO:0000259" key="2">
    <source>
        <dbReference type="PROSITE" id="PS51082"/>
    </source>
</evidence>
<sequence length="93" mass="10093">MSTTANPVLGDIQKGAKLNHVQTVDKSEPIIDKDVHIKKNNHDDLLSDISKGANLNKTDTNDRSKPAIDPNTHIKENNKGALLSEIKAKGAEN</sequence>
<accession>F0ZMH6</accession>
<evidence type="ECO:0000313" key="4">
    <source>
        <dbReference type="Proteomes" id="UP000001064"/>
    </source>
</evidence>
<dbReference type="VEuPathDB" id="AmoebaDB:DICPUDRAFT_94694"/>
<dbReference type="OrthoDB" id="27688at2759"/>
<dbReference type="GO" id="GO:0003779">
    <property type="term" value="F:actin binding"/>
    <property type="evidence" value="ECO:0007669"/>
    <property type="project" value="InterPro"/>
</dbReference>
<feature type="domain" description="WH2" evidence="2">
    <location>
        <begin position="41"/>
        <end position="58"/>
    </location>
</feature>
<reference evidence="4" key="1">
    <citation type="journal article" date="2011" name="Genome Biol.">
        <title>Comparative genomics of the social amoebae Dictyostelium discoideum and Dictyostelium purpureum.</title>
        <authorList>
            <consortium name="US DOE Joint Genome Institute (JGI-PGF)"/>
            <person name="Sucgang R."/>
            <person name="Kuo A."/>
            <person name="Tian X."/>
            <person name="Salerno W."/>
            <person name="Parikh A."/>
            <person name="Feasley C.L."/>
            <person name="Dalin E."/>
            <person name="Tu H."/>
            <person name="Huang E."/>
            <person name="Barry K."/>
            <person name="Lindquist E."/>
            <person name="Shapiro H."/>
            <person name="Bruce D."/>
            <person name="Schmutz J."/>
            <person name="Salamov A."/>
            <person name="Fey P."/>
            <person name="Gaudet P."/>
            <person name="Anjard C."/>
            <person name="Babu M.M."/>
            <person name="Basu S."/>
            <person name="Bushmanova Y."/>
            <person name="van der Wel H."/>
            <person name="Katoh-Kurasawa M."/>
            <person name="Dinh C."/>
            <person name="Coutinho P.M."/>
            <person name="Saito T."/>
            <person name="Elias M."/>
            <person name="Schaap P."/>
            <person name="Kay R.R."/>
            <person name="Henrissat B."/>
            <person name="Eichinger L."/>
            <person name="Rivero F."/>
            <person name="Putnam N.H."/>
            <person name="West C.M."/>
            <person name="Loomis W.F."/>
            <person name="Chisholm R.L."/>
            <person name="Shaulsky G."/>
            <person name="Strassmann J.E."/>
            <person name="Queller D.C."/>
            <person name="Kuspa A."/>
            <person name="Grigoriev I.V."/>
        </authorList>
    </citation>
    <scope>NUCLEOTIDE SEQUENCE [LARGE SCALE GENOMIC DNA]</scope>
    <source>
        <strain evidence="4">QSDP1</strain>
    </source>
</reference>
<dbReference type="eggNOG" id="ENOG502SBN0">
    <property type="taxonomic scope" value="Eukaryota"/>
</dbReference>
<evidence type="ECO:0000313" key="3">
    <source>
        <dbReference type="EMBL" id="EGC34870.1"/>
    </source>
</evidence>
<feature type="region of interest" description="Disordered" evidence="1">
    <location>
        <begin position="48"/>
        <end position="93"/>
    </location>
</feature>
<feature type="compositionally biased region" description="Basic and acidic residues" evidence="1">
    <location>
        <begin position="59"/>
        <end position="78"/>
    </location>
</feature>